<dbReference type="EMBL" id="FP929056">
    <property type="protein sequence ID" value="CBL28742.1"/>
    <property type="molecule type" value="Genomic_DNA"/>
</dbReference>
<organism evidence="1 2">
    <name type="scientific">Fretibacterium fastidiosum</name>
    <dbReference type="NCBI Taxonomy" id="651822"/>
    <lineage>
        <taxon>Bacteria</taxon>
        <taxon>Thermotogati</taxon>
        <taxon>Synergistota</taxon>
        <taxon>Synergistia</taxon>
        <taxon>Synergistales</taxon>
        <taxon>Aminobacteriaceae</taxon>
        <taxon>Fretibacterium</taxon>
    </lineage>
</organism>
<dbReference type="Proteomes" id="UP000008957">
    <property type="component" value="Chromosome"/>
</dbReference>
<dbReference type="RefSeq" id="WP_015556889.1">
    <property type="nucleotide sequence ID" value="NC_021038.1"/>
</dbReference>
<evidence type="ECO:0000313" key="2">
    <source>
        <dbReference type="Proteomes" id="UP000008957"/>
    </source>
</evidence>
<reference evidence="1 2" key="2">
    <citation type="submission" date="2010-03" db="EMBL/GenBank/DDBJ databases">
        <authorList>
            <person name="Pajon A."/>
        </authorList>
    </citation>
    <scope>NUCLEOTIDE SEQUENCE [LARGE SCALE GENOMIC DNA]</scope>
    <source>
        <strain evidence="1 2">SGP1</strain>
    </source>
</reference>
<evidence type="ECO:0000313" key="1">
    <source>
        <dbReference type="EMBL" id="CBL28742.1"/>
    </source>
</evidence>
<protein>
    <recommendedName>
        <fullName evidence="3">Transposase, YhgA-like</fullName>
    </recommendedName>
</protein>
<keyword evidence="2" id="KW-1185">Reference proteome</keyword>
<gene>
    <name evidence="1" type="ORF">SY1_19030</name>
</gene>
<evidence type="ECO:0008006" key="3">
    <source>
        <dbReference type="Google" id="ProtNLM"/>
    </source>
</evidence>
<accession>A0AB94IY77</accession>
<reference evidence="2" key="1">
    <citation type="submission" date="2010-03" db="EMBL/GenBank/DDBJ databases">
        <title>The genome sequence of Synergistetes sp. SGP1.</title>
        <authorList>
            <consortium name="metaHIT consortium -- http://www.metahit.eu/"/>
            <person name="Pajon A."/>
            <person name="Turner K."/>
            <person name="Parkhill J."/>
            <person name="Wade W."/>
            <person name="Vartoukian S."/>
        </authorList>
    </citation>
    <scope>NUCLEOTIDE SEQUENCE [LARGE SCALE GENOMIC DNA]</scope>
    <source>
        <strain evidence="2">SGP1</strain>
    </source>
</reference>
<name>A0AB94IY77_9BACT</name>
<sequence length="321" mass="36047">MVRMLVNTPYDDVFRTLLNDCSSLIIPIVNEIFHESYSGDEAVEFYSNEHFINGQDGKERERITDSCFGIRGRSLKKYHIECQSTSDDTMLVRMFEYDAQIALDAGEVNDGVLTVRFPASAILYLRCRATTPDVLTVRIELPGGRSAAYDIPAMKAQRYTPEEIFSKGLLFLIPFRIFAHEGRFGRYERDEGLLRDFLSEYAGIRDRLEGLAESGQLTEYVKRTLEEMSGKVLEHIARGHEKVREGVKSIMGGRVLEYEAKTILREGIALGEARGLARGEAKGIASTARRMLMRGVPLEQVVDFTGLSLGEVEALRGESGN</sequence>
<dbReference type="AlphaFoldDB" id="A0AB94IY77"/>
<dbReference type="KEGG" id="sbr:SY1_19030"/>
<proteinExistence type="predicted"/>